<gene>
    <name evidence="1" type="ORF">S03H2_23557</name>
</gene>
<sequence length="51" mass="5746">HIYANYFFRPLTSHSKSGKYGCAFAATKPNHHAIAGAVRIRHFDVFDIPDV</sequence>
<evidence type="ECO:0000313" key="1">
    <source>
        <dbReference type="EMBL" id="GAH31736.1"/>
    </source>
</evidence>
<protein>
    <submittedName>
        <fullName evidence="1">Uncharacterized protein</fullName>
    </submittedName>
</protein>
<proteinExistence type="predicted"/>
<dbReference type="EMBL" id="BARU01012892">
    <property type="protein sequence ID" value="GAH31736.1"/>
    <property type="molecule type" value="Genomic_DNA"/>
</dbReference>
<dbReference type="AlphaFoldDB" id="X1EEL8"/>
<feature type="non-terminal residue" evidence="1">
    <location>
        <position position="1"/>
    </location>
</feature>
<name>X1EEL8_9ZZZZ</name>
<reference evidence="1" key="1">
    <citation type="journal article" date="2014" name="Front. Microbiol.">
        <title>High frequency of phylogenetically diverse reductive dehalogenase-homologous genes in deep subseafloor sedimentary metagenomes.</title>
        <authorList>
            <person name="Kawai M."/>
            <person name="Futagami T."/>
            <person name="Toyoda A."/>
            <person name="Takaki Y."/>
            <person name="Nishi S."/>
            <person name="Hori S."/>
            <person name="Arai W."/>
            <person name="Tsubouchi T."/>
            <person name="Morono Y."/>
            <person name="Uchiyama I."/>
            <person name="Ito T."/>
            <person name="Fujiyama A."/>
            <person name="Inagaki F."/>
            <person name="Takami H."/>
        </authorList>
    </citation>
    <scope>NUCLEOTIDE SEQUENCE</scope>
    <source>
        <strain evidence="1">Expedition CK06-06</strain>
    </source>
</reference>
<organism evidence="1">
    <name type="scientific">marine sediment metagenome</name>
    <dbReference type="NCBI Taxonomy" id="412755"/>
    <lineage>
        <taxon>unclassified sequences</taxon>
        <taxon>metagenomes</taxon>
        <taxon>ecological metagenomes</taxon>
    </lineage>
</organism>
<accession>X1EEL8</accession>
<comment type="caution">
    <text evidence="1">The sequence shown here is derived from an EMBL/GenBank/DDBJ whole genome shotgun (WGS) entry which is preliminary data.</text>
</comment>